<dbReference type="Proteomes" id="UP000304148">
    <property type="component" value="Chromosome"/>
</dbReference>
<evidence type="ECO:0000313" key="2">
    <source>
        <dbReference type="EMBL" id="SYX85315.1"/>
    </source>
</evidence>
<organism evidence="2 3">
    <name type="scientific">Paenibacillus alvei</name>
    <name type="common">Bacillus alvei</name>
    <dbReference type="NCBI Taxonomy" id="44250"/>
    <lineage>
        <taxon>Bacteria</taxon>
        <taxon>Bacillati</taxon>
        <taxon>Bacillota</taxon>
        <taxon>Bacilli</taxon>
        <taxon>Bacillales</taxon>
        <taxon>Paenibacillaceae</taxon>
        <taxon>Paenibacillus</taxon>
    </lineage>
</organism>
<dbReference type="AlphaFoldDB" id="A0A383RE06"/>
<evidence type="ECO:0000259" key="1">
    <source>
        <dbReference type="PROSITE" id="PS51677"/>
    </source>
</evidence>
<dbReference type="PANTHER" id="PTHR10587:SF128">
    <property type="entry name" value="POLYSACCHARIDE DEACETYLASE PDAB-RELATED"/>
    <property type="match status" value="1"/>
</dbReference>
<protein>
    <submittedName>
        <fullName evidence="2">Peptidoglycan/xylan/chitin deacetylase, PgdA/CDA1 family</fullName>
    </submittedName>
</protein>
<dbReference type="GO" id="GO:0005975">
    <property type="term" value="P:carbohydrate metabolic process"/>
    <property type="evidence" value="ECO:0007669"/>
    <property type="project" value="InterPro"/>
</dbReference>
<sequence length="214" mass="24708">MSNALVIDRIRTNKKVIALTFDIAYGHRVPLRMLKVLRRCGVQKAAFFITGAWADLNPSIAKQIRKQGYEIASHGNQHQDYRKHANGWIEKEVITARQIIKRTTGVHTNLFRPPGGDMNERVIRKLKAMNQTIVYWDVDSLDWKQTDVNKITERVMSQVRSGSIILLHACDPWYQSLSAVPILVKELRKKGYRFATVNELLRGQIRRNTFGVKR</sequence>
<proteinExistence type="predicted"/>
<dbReference type="SUPFAM" id="SSF88713">
    <property type="entry name" value="Glycoside hydrolase/deacetylase"/>
    <property type="match status" value="1"/>
</dbReference>
<accession>A0A383RE06</accession>
<dbReference type="InterPro" id="IPR011330">
    <property type="entry name" value="Glyco_hydro/deAcase_b/a-brl"/>
</dbReference>
<dbReference type="InterPro" id="IPR050248">
    <property type="entry name" value="Polysacc_deacetylase_ArnD"/>
</dbReference>
<dbReference type="InterPro" id="IPR002509">
    <property type="entry name" value="NODB_dom"/>
</dbReference>
<dbReference type="Gene3D" id="3.20.20.370">
    <property type="entry name" value="Glycoside hydrolase/deacetylase"/>
    <property type="match status" value="1"/>
</dbReference>
<evidence type="ECO:0000313" key="3">
    <source>
        <dbReference type="Proteomes" id="UP000304148"/>
    </source>
</evidence>
<dbReference type="Pfam" id="PF01522">
    <property type="entry name" value="Polysacc_deac_1"/>
    <property type="match status" value="1"/>
</dbReference>
<dbReference type="RefSeq" id="WP_138187016.1">
    <property type="nucleotide sequence ID" value="NZ_LS992241.1"/>
</dbReference>
<dbReference type="PANTHER" id="PTHR10587">
    <property type="entry name" value="GLYCOSYL TRANSFERASE-RELATED"/>
    <property type="match status" value="1"/>
</dbReference>
<reference evidence="3" key="1">
    <citation type="submission" date="2018-08" db="EMBL/GenBank/DDBJ databases">
        <authorList>
            <person name="Chevrot R."/>
        </authorList>
    </citation>
    <scope>NUCLEOTIDE SEQUENCE [LARGE SCALE GENOMIC DNA]</scope>
</reference>
<gene>
    <name evidence="2" type="ORF">PBLR_13737</name>
</gene>
<dbReference type="GO" id="GO:0016810">
    <property type="term" value="F:hydrolase activity, acting on carbon-nitrogen (but not peptide) bonds"/>
    <property type="evidence" value="ECO:0007669"/>
    <property type="project" value="InterPro"/>
</dbReference>
<name>A0A383RE06_PAEAL</name>
<dbReference type="GO" id="GO:0016020">
    <property type="term" value="C:membrane"/>
    <property type="evidence" value="ECO:0007669"/>
    <property type="project" value="TreeGrafter"/>
</dbReference>
<feature type="domain" description="NodB homology" evidence="1">
    <location>
        <begin position="15"/>
        <end position="195"/>
    </location>
</feature>
<dbReference type="PROSITE" id="PS51677">
    <property type="entry name" value="NODB"/>
    <property type="match status" value="1"/>
</dbReference>
<dbReference type="EMBL" id="LS992241">
    <property type="protein sequence ID" value="SYX85315.1"/>
    <property type="molecule type" value="Genomic_DNA"/>
</dbReference>